<proteinExistence type="inferred from homology"/>
<dbReference type="SMART" id="SM00849">
    <property type="entry name" value="Lactamase_B"/>
    <property type="match status" value="1"/>
</dbReference>
<dbReference type="Proteomes" id="UP000323917">
    <property type="component" value="Chromosome"/>
</dbReference>
<dbReference type="KEGG" id="bgok:Pr1d_38980"/>
<dbReference type="NCBIfam" id="NF001911">
    <property type="entry name" value="PRK00685.1"/>
    <property type="match status" value="1"/>
</dbReference>
<dbReference type="Gene3D" id="3.60.15.10">
    <property type="entry name" value="Ribonuclease Z/Hydroxyacylglutathione hydrolase-like"/>
    <property type="match status" value="1"/>
</dbReference>
<evidence type="ECO:0000256" key="1">
    <source>
        <dbReference type="ARBA" id="ARBA00022801"/>
    </source>
</evidence>
<dbReference type="InterPro" id="IPR050114">
    <property type="entry name" value="UPF0173_UPF0282_UlaG_hydrolase"/>
</dbReference>
<reference evidence="4 5" key="1">
    <citation type="submission" date="2019-08" db="EMBL/GenBank/DDBJ databases">
        <title>Deep-cultivation of Planctomycetes and their phenomic and genomic characterization uncovers novel biology.</title>
        <authorList>
            <person name="Wiegand S."/>
            <person name="Jogler M."/>
            <person name="Boedeker C."/>
            <person name="Pinto D."/>
            <person name="Vollmers J."/>
            <person name="Rivas-Marin E."/>
            <person name="Kohn T."/>
            <person name="Peeters S.H."/>
            <person name="Heuer A."/>
            <person name="Rast P."/>
            <person name="Oberbeckmann S."/>
            <person name="Bunk B."/>
            <person name="Jeske O."/>
            <person name="Meyerdierks A."/>
            <person name="Storesund J.E."/>
            <person name="Kallscheuer N."/>
            <person name="Luecker S."/>
            <person name="Lage O.M."/>
            <person name="Pohl T."/>
            <person name="Merkel B.J."/>
            <person name="Hornburger P."/>
            <person name="Mueller R.-W."/>
            <person name="Bruemmer F."/>
            <person name="Labrenz M."/>
            <person name="Spormann A.M."/>
            <person name="Op den Camp H."/>
            <person name="Overmann J."/>
            <person name="Amann R."/>
            <person name="Jetten M.S.M."/>
            <person name="Mascher T."/>
            <person name="Medema M.H."/>
            <person name="Devos D.P."/>
            <person name="Kaster A.-K."/>
            <person name="Ovreas L."/>
            <person name="Rohde M."/>
            <person name="Galperin M.Y."/>
            <person name="Jogler C."/>
        </authorList>
    </citation>
    <scope>NUCLEOTIDE SEQUENCE [LARGE SCALE GENOMIC DNA]</scope>
    <source>
        <strain evidence="4 5">Pr1d</strain>
    </source>
</reference>
<dbReference type="PANTHER" id="PTHR43546:SF3">
    <property type="entry name" value="UPF0173 METAL-DEPENDENT HYDROLASE MJ1163"/>
    <property type="match status" value="1"/>
</dbReference>
<dbReference type="InterPro" id="IPR001279">
    <property type="entry name" value="Metallo-B-lactamas"/>
</dbReference>
<dbReference type="InterPro" id="IPR022877">
    <property type="entry name" value="UPF0173"/>
</dbReference>
<gene>
    <name evidence="4" type="ORF">Pr1d_38980</name>
</gene>
<dbReference type="InterPro" id="IPR036866">
    <property type="entry name" value="RibonucZ/Hydroxyglut_hydro"/>
</dbReference>
<dbReference type="AlphaFoldDB" id="A0A5B9QC29"/>
<evidence type="ECO:0000313" key="5">
    <source>
        <dbReference type="Proteomes" id="UP000323917"/>
    </source>
</evidence>
<comment type="similarity">
    <text evidence="2">Belongs to the UPF0173 family.</text>
</comment>
<protein>
    <recommendedName>
        <fullName evidence="2">UPF0173 metal-dependent hydrolase Pr1d_38980</fullName>
    </recommendedName>
</protein>
<dbReference type="EMBL" id="CP042913">
    <property type="protein sequence ID" value="QEG36584.1"/>
    <property type="molecule type" value="Genomic_DNA"/>
</dbReference>
<accession>A0A5B9QC29</accession>
<dbReference type="GO" id="GO:0016787">
    <property type="term" value="F:hydrolase activity"/>
    <property type="evidence" value="ECO:0007669"/>
    <property type="project" value="UniProtKB-UniRule"/>
</dbReference>
<dbReference type="Pfam" id="PF12706">
    <property type="entry name" value="Lactamase_B_2"/>
    <property type="match status" value="1"/>
</dbReference>
<dbReference type="SUPFAM" id="SSF56281">
    <property type="entry name" value="Metallo-hydrolase/oxidoreductase"/>
    <property type="match status" value="1"/>
</dbReference>
<evidence type="ECO:0000256" key="2">
    <source>
        <dbReference type="HAMAP-Rule" id="MF_00457"/>
    </source>
</evidence>
<keyword evidence="5" id="KW-1185">Reference proteome</keyword>
<sequence length="231" mass="25259">MNVSVEITWLGHSSFTLKTERETLLVDPFLDESPTAPIKASAIETDYILQTHGHFDHILDTVAIAQRTHARVLGNFEICEWLKQQGVAEDQLTAMNLGGGVNLPFGRAQMTVAHHSSGLPDGSYGGSAAGFLLDLVDLRIYISGDTALFSDMKLIGLRGIDLAILPIGDLFTLGPEDAIEAIKLLDCRRVIPCHYNTWPPIEQDVTSWAERVRTHTTCEPLLLAPGTSITL</sequence>
<keyword evidence="1 2" id="KW-0378">Hydrolase</keyword>
<evidence type="ECO:0000313" key="4">
    <source>
        <dbReference type="EMBL" id="QEG36584.1"/>
    </source>
</evidence>
<name>A0A5B9QC29_9BACT</name>
<organism evidence="4 5">
    <name type="scientific">Bythopirellula goksoeyrii</name>
    <dbReference type="NCBI Taxonomy" id="1400387"/>
    <lineage>
        <taxon>Bacteria</taxon>
        <taxon>Pseudomonadati</taxon>
        <taxon>Planctomycetota</taxon>
        <taxon>Planctomycetia</taxon>
        <taxon>Pirellulales</taxon>
        <taxon>Lacipirellulaceae</taxon>
        <taxon>Bythopirellula</taxon>
    </lineage>
</organism>
<dbReference type="PANTHER" id="PTHR43546">
    <property type="entry name" value="UPF0173 METAL-DEPENDENT HYDROLASE MJ1163-RELATED"/>
    <property type="match status" value="1"/>
</dbReference>
<feature type="domain" description="Metallo-beta-lactamase" evidence="3">
    <location>
        <begin position="11"/>
        <end position="194"/>
    </location>
</feature>
<evidence type="ECO:0000259" key="3">
    <source>
        <dbReference type="SMART" id="SM00849"/>
    </source>
</evidence>
<dbReference type="HAMAP" id="MF_00457">
    <property type="entry name" value="UPF0173"/>
    <property type="match status" value="1"/>
</dbReference>